<reference evidence="2 3" key="1">
    <citation type="submission" date="2023-08" db="EMBL/GenBank/DDBJ databases">
        <title>Pleionea litopenaei sp. nov., isolated from stomach of juvenile Litopenaeus vannamei.</title>
        <authorList>
            <person name="Rho A.M."/>
            <person name="Hwang C.Y."/>
        </authorList>
    </citation>
    <scope>NUCLEOTIDE SEQUENCE [LARGE SCALE GENOMIC DNA]</scope>
    <source>
        <strain evidence="2 3">HL-JVS1</strain>
    </source>
</reference>
<dbReference type="Proteomes" id="UP001239782">
    <property type="component" value="Chromosome"/>
</dbReference>
<keyword evidence="1" id="KW-0732">Signal</keyword>
<dbReference type="AlphaFoldDB" id="A0AA51RWN3"/>
<protein>
    <submittedName>
        <fullName evidence="2">Uncharacterized protein</fullName>
    </submittedName>
</protein>
<feature type="chain" id="PRO_5041268257" evidence="1">
    <location>
        <begin position="19"/>
        <end position="173"/>
    </location>
</feature>
<dbReference type="KEGG" id="plei:Q9312_08945"/>
<gene>
    <name evidence="2" type="ORF">Q9312_08945</name>
</gene>
<evidence type="ECO:0000256" key="1">
    <source>
        <dbReference type="SAM" id="SignalP"/>
    </source>
</evidence>
<evidence type="ECO:0000313" key="2">
    <source>
        <dbReference type="EMBL" id="WMS89026.1"/>
    </source>
</evidence>
<proteinExistence type="predicted"/>
<dbReference type="RefSeq" id="WP_309204264.1">
    <property type="nucleotide sequence ID" value="NZ_CP133548.1"/>
</dbReference>
<dbReference type="EMBL" id="CP133548">
    <property type="protein sequence ID" value="WMS89026.1"/>
    <property type="molecule type" value="Genomic_DNA"/>
</dbReference>
<name>A0AA51RWN3_9GAMM</name>
<keyword evidence="3" id="KW-1185">Reference proteome</keyword>
<sequence length="173" mass="19518">MRAIFSVLILIYSLSVQAWEVRDHYKDESKYNLLLRGGQISDLGKIIGEESRKLSGINLGRVIQLNSGSLQVEVQGYLSEHYPNELKAAYTSAGNMHNPKVKPLRKPFQEALLNCSYIKSIAKVLRDHNYEVVGVSTEKFMLINGKHFDAMVWLEIEQLTSKASRTPQAAPLL</sequence>
<organism evidence="2 3">
    <name type="scientific">Pleionea litopenaei</name>
    <dbReference type="NCBI Taxonomy" id="3070815"/>
    <lineage>
        <taxon>Bacteria</taxon>
        <taxon>Pseudomonadati</taxon>
        <taxon>Pseudomonadota</taxon>
        <taxon>Gammaproteobacteria</taxon>
        <taxon>Oceanospirillales</taxon>
        <taxon>Pleioneaceae</taxon>
        <taxon>Pleionea</taxon>
    </lineage>
</organism>
<feature type="signal peptide" evidence="1">
    <location>
        <begin position="1"/>
        <end position="18"/>
    </location>
</feature>
<evidence type="ECO:0000313" key="3">
    <source>
        <dbReference type="Proteomes" id="UP001239782"/>
    </source>
</evidence>
<accession>A0AA51RWN3</accession>